<dbReference type="PANTHER" id="PTHR32361">
    <property type="entry name" value="FERRIC/CUPRIC REDUCTASE TRANSMEMBRANE COMPONENT"/>
    <property type="match status" value="1"/>
</dbReference>
<feature type="transmembrane region" description="Helical" evidence="12">
    <location>
        <begin position="39"/>
        <end position="59"/>
    </location>
</feature>
<evidence type="ECO:0000256" key="2">
    <source>
        <dbReference type="ARBA" id="ARBA00006278"/>
    </source>
</evidence>
<feature type="compositionally biased region" description="Low complexity" evidence="11">
    <location>
        <begin position="529"/>
        <end position="542"/>
    </location>
</feature>
<keyword evidence="5" id="KW-0249">Electron transport</keyword>
<evidence type="ECO:0000256" key="5">
    <source>
        <dbReference type="ARBA" id="ARBA00022982"/>
    </source>
</evidence>
<evidence type="ECO:0000256" key="7">
    <source>
        <dbReference type="ARBA" id="ARBA00023002"/>
    </source>
</evidence>
<evidence type="ECO:0000313" key="15">
    <source>
        <dbReference type="Proteomes" id="UP000275078"/>
    </source>
</evidence>
<feature type="domain" description="FAD-binding FR-type" evidence="13">
    <location>
        <begin position="331"/>
        <end position="445"/>
    </location>
</feature>
<keyword evidence="4 12" id="KW-0812">Transmembrane</keyword>
<dbReference type="Pfam" id="PF08022">
    <property type="entry name" value="FAD_binding_8"/>
    <property type="match status" value="1"/>
</dbReference>
<dbReference type="Gene3D" id="3.40.50.80">
    <property type="entry name" value="Nucleotide-binding domain of ferredoxin-NADP reductase (FNR) module"/>
    <property type="match status" value="1"/>
</dbReference>
<keyword evidence="10" id="KW-0325">Glycoprotein</keyword>
<reference evidence="14 15" key="1">
    <citation type="journal article" date="2018" name="Nat. Ecol. Evol.">
        <title>Pezizomycetes genomes reveal the molecular basis of ectomycorrhizal truffle lifestyle.</title>
        <authorList>
            <person name="Murat C."/>
            <person name="Payen T."/>
            <person name="Noel B."/>
            <person name="Kuo A."/>
            <person name="Morin E."/>
            <person name="Chen J."/>
            <person name="Kohler A."/>
            <person name="Krizsan K."/>
            <person name="Balestrini R."/>
            <person name="Da Silva C."/>
            <person name="Montanini B."/>
            <person name="Hainaut M."/>
            <person name="Levati E."/>
            <person name="Barry K.W."/>
            <person name="Belfiori B."/>
            <person name="Cichocki N."/>
            <person name="Clum A."/>
            <person name="Dockter R.B."/>
            <person name="Fauchery L."/>
            <person name="Guy J."/>
            <person name="Iotti M."/>
            <person name="Le Tacon F."/>
            <person name="Lindquist E.A."/>
            <person name="Lipzen A."/>
            <person name="Malagnac F."/>
            <person name="Mello A."/>
            <person name="Molinier V."/>
            <person name="Miyauchi S."/>
            <person name="Poulain J."/>
            <person name="Riccioni C."/>
            <person name="Rubini A."/>
            <person name="Sitrit Y."/>
            <person name="Splivallo R."/>
            <person name="Traeger S."/>
            <person name="Wang M."/>
            <person name="Zifcakova L."/>
            <person name="Wipf D."/>
            <person name="Zambonelli A."/>
            <person name="Paolocci F."/>
            <person name="Nowrousian M."/>
            <person name="Ottonello S."/>
            <person name="Baldrian P."/>
            <person name="Spatafora J.W."/>
            <person name="Henrissat B."/>
            <person name="Nagy L.G."/>
            <person name="Aury J.M."/>
            <person name="Wincker P."/>
            <person name="Grigoriev I.V."/>
            <person name="Bonfante P."/>
            <person name="Martin F.M."/>
        </authorList>
    </citation>
    <scope>NUCLEOTIDE SEQUENCE [LARGE SCALE GENOMIC DNA]</scope>
    <source>
        <strain evidence="14 15">RN42</strain>
    </source>
</reference>
<dbReference type="InterPro" id="IPR039261">
    <property type="entry name" value="FNR_nucleotide-bd"/>
</dbReference>
<feature type="transmembrane region" description="Helical" evidence="12">
    <location>
        <begin position="160"/>
        <end position="181"/>
    </location>
</feature>
<dbReference type="InterPro" id="IPR017927">
    <property type="entry name" value="FAD-bd_FR_type"/>
</dbReference>
<dbReference type="CDD" id="cd06186">
    <property type="entry name" value="NOX_Duox_like_FAD_NADP"/>
    <property type="match status" value="1"/>
</dbReference>
<dbReference type="GO" id="GO:0006879">
    <property type="term" value="P:intracellular iron ion homeostasis"/>
    <property type="evidence" value="ECO:0007669"/>
    <property type="project" value="TreeGrafter"/>
</dbReference>
<sequence>MDGLPSAPLEKRHLHSCVDDNDCDYMRTFNEQQVMNVKAMWATWIVIAGIVFFLALWNVHQKSNRKACKKAAVVETESQIEDEKSSGIRRAISGIQSTGRRWLYPQSIFGIFPRVTRLQGATVIFVTIYSILFSFIGIAYGEWVNPTTPPGRRIGFLEFVGDRTGCLAFAFVPLVFTLSARDNIFSLITGISYQHLNFLHKWIGRFIFILTWVHTILWSIELGIMYQPQPYKYVSTWNKRYWKWGVGACALLTFLFLHSFRTVQRWTGYEFFRKSHEFIAVLFLGACWGHWPEMREWLIAGIAIVFFDRFVRYGRIFFIHMNWVSSEIGAFGFHPHSATLRRYEDSDGIVNLHLTINNTTVPYTAGQHFFLTFPSLSSFESHPFTTANAPSLSKPITKATPFNQEYIIRVLSGQTHRLAKLAPEVDTEYTIPVVLCGPYGNPATDLLDQSAEGKNFLFVSGGTGVSFTLPLMRTLLESEKSNKGRCINFVWAIRRIDNYAWFADEIKALLNSFPGRFKVRVFVTRDGNSSTSEVGSSSASSSGDDEKKVVVATEKKVFEEVNLKAGDASAHGVPKEVEVIYLGGRHPDMAKDIVGPFREQCIGNGIRVLGSGPPQMGEVLRKSVAAINVGGVNAGLYWDSREY</sequence>
<dbReference type="SFLD" id="SFLDS00052">
    <property type="entry name" value="Ferric_Reductase_Domain"/>
    <property type="match status" value="1"/>
</dbReference>
<dbReference type="Proteomes" id="UP000275078">
    <property type="component" value="Unassembled WGS sequence"/>
</dbReference>
<keyword evidence="15" id="KW-1185">Reference proteome</keyword>
<dbReference type="InterPro" id="IPR013112">
    <property type="entry name" value="FAD-bd_8"/>
</dbReference>
<comment type="subcellular location">
    <subcellularLocation>
        <location evidence="1">Membrane</location>
        <topology evidence="1">Multi-pass membrane protein</topology>
    </subcellularLocation>
</comment>
<protein>
    <recommendedName>
        <fullName evidence="13">FAD-binding FR-type domain-containing protein</fullName>
    </recommendedName>
</protein>
<name>A0A3N4IID1_ASCIM</name>
<evidence type="ECO:0000259" key="13">
    <source>
        <dbReference type="PROSITE" id="PS51384"/>
    </source>
</evidence>
<dbReference type="PROSITE" id="PS51384">
    <property type="entry name" value="FAD_FR"/>
    <property type="match status" value="1"/>
</dbReference>
<gene>
    <name evidence="14" type="ORF">BJ508DRAFT_7931</name>
</gene>
<feature type="transmembrane region" description="Helical" evidence="12">
    <location>
        <begin position="121"/>
        <end position="140"/>
    </location>
</feature>
<dbReference type="InterPro" id="IPR013121">
    <property type="entry name" value="Fe_red_NAD-bd_6"/>
</dbReference>
<keyword evidence="7" id="KW-0560">Oxidoreductase</keyword>
<dbReference type="AlphaFoldDB" id="A0A3N4IID1"/>
<comment type="similarity">
    <text evidence="2">Belongs to the ferric reductase (FRE) family.</text>
</comment>
<feature type="transmembrane region" description="Helical" evidence="12">
    <location>
        <begin position="275"/>
        <end position="291"/>
    </location>
</feature>
<feature type="region of interest" description="Disordered" evidence="11">
    <location>
        <begin position="527"/>
        <end position="547"/>
    </location>
</feature>
<organism evidence="14 15">
    <name type="scientific">Ascobolus immersus RN42</name>
    <dbReference type="NCBI Taxonomy" id="1160509"/>
    <lineage>
        <taxon>Eukaryota</taxon>
        <taxon>Fungi</taxon>
        <taxon>Dikarya</taxon>
        <taxon>Ascomycota</taxon>
        <taxon>Pezizomycotina</taxon>
        <taxon>Pezizomycetes</taxon>
        <taxon>Pezizales</taxon>
        <taxon>Ascobolaceae</taxon>
        <taxon>Ascobolus</taxon>
    </lineage>
</organism>
<evidence type="ECO:0000256" key="12">
    <source>
        <dbReference type="SAM" id="Phobius"/>
    </source>
</evidence>
<dbReference type="GO" id="GO:0005886">
    <property type="term" value="C:plasma membrane"/>
    <property type="evidence" value="ECO:0007669"/>
    <property type="project" value="TreeGrafter"/>
</dbReference>
<evidence type="ECO:0000256" key="6">
    <source>
        <dbReference type="ARBA" id="ARBA00022989"/>
    </source>
</evidence>
<dbReference type="SFLD" id="SFLDG01168">
    <property type="entry name" value="Ferric_reductase_subgroup_(FRE"/>
    <property type="match status" value="1"/>
</dbReference>
<evidence type="ECO:0000256" key="8">
    <source>
        <dbReference type="ARBA" id="ARBA00023065"/>
    </source>
</evidence>
<keyword evidence="8" id="KW-0406">Ion transport</keyword>
<accession>A0A3N4IID1</accession>
<keyword evidence="3" id="KW-0813">Transport</keyword>
<dbReference type="PANTHER" id="PTHR32361:SF9">
    <property type="entry name" value="FERRIC REDUCTASE TRANSMEMBRANE COMPONENT 3-RELATED"/>
    <property type="match status" value="1"/>
</dbReference>
<dbReference type="SUPFAM" id="SSF52343">
    <property type="entry name" value="Ferredoxin reductase-like, C-terminal NADP-linked domain"/>
    <property type="match status" value="1"/>
</dbReference>
<evidence type="ECO:0000256" key="9">
    <source>
        <dbReference type="ARBA" id="ARBA00023136"/>
    </source>
</evidence>
<feature type="transmembrane region" description="Helical" evidence="12">
    <location>
        <begin position="244"/>
        <end position="263"/>
    </location>
</feature>
<evidence type="ECO:0000256" key="10">
    <source>
        <dbReference type="ARBA" id="ARBA00023180"/>
    </source>
</evidence>
<keyword evidence="6 12" id="KW-1133">Transmembrane helix</keyword>
<dbReference type="GO" id="GO:0006826">
    <property type="term" value="P:iron ion transport"/>
    <property type="evidence" value="ECO:0007669"/>
    <property type="project" value="TreeGrafter"/>
</dbReference>
<dbReference type="GO" id="GO:0000293">
    <property type="term" value="F:ferric-chelate reductase activity"/>
    <property type="evidence" value="ECO:0007669"/>
    <property type="project" value="UniProtKB-ARBA"/>
</dbReference>
<evidence type="ECO:0000256" key="3">
    <source>
        <dbReference type="ARBA" id="ARBA00022448"/>
    </source>
</evidence>
<dbReference type="STRING" id="1160509.A0A3N4IID1"/>
<evidence type="ECO:0000256" key="4">
    <source>
        <dbReference type="ARBA" id="ARBA00022692"/>
    </source>
</evidence>
<proteinExistence type="inferred from homology"/>
<dbReference type="Pfam" id="PF01794">
    <property type="entry name" value="Ferric_reduct"/>
    <property type="match status" value="1"/>
</dbReference>
<dbReference type="InterPro" id="IPR013130">
    <property type="entry name" value="Fe3_Rdtase_TM_dom"/>
</dbReference>
<keyword evidence="9 12" id="KW-0472">Membrane</keyword>
<evidence type="ECO:0000256" key="11">
    <source>
        <dbReference type="SAM" id="MobiDB-lite"/>
    </source>
</evidence>
<dbReference type="GO" id="GO:0015677">
    <property type="term" value="P:copper ion import"/>
    <property type="evidence" value="ECO:0007669"/>
    <property type="project" value="TreeGrafter"/>
</dbReference>
<dbReference type="OrthoDB" id="167398at2759"/>
<dbReference type="InterPro" id="IPR051410">
    <property type="entry name" value="Ferric/Cupric_Reductase"/>
</dbReference>
<dbReference type="Pfam" id="PF08030">
    <property type="entry name" value="NAD_binding_6"/>
    <property type="match status" value="1"/>
</dbReference>
<evidence type="ECO:0000313" key="14">
    <source>
        <dbReference type="EMBL" id="RPA85386.1"/>
    </source>
</evidence>
<evidence type="ECO:0000256" key="1">
    <source>
        <dbReference type="ARBA" id="ARBA00004141"/>
    </source>
</evidence>
<feature type="transmembrane region" description="Helical" evidence="12">
    <location>
        <begin position="202"/>
        <end position="224"/>
    </location>
</feature>
<dbReference type="EMBL" id="ML119654">
    <property type="protein sequence ID" value="RPA85386.1"/>
    <property type="molecule type" value="Genomic_DNA"/>
</dbReference>